<feature type="repeat" description="TPR" evidence="1">
    <location>
        <begin position="335"/>
        <end position="368"/>
    </location>
</feature>
<sequence length="1064" mass="118020">MVKVQEAIHHGMIAADFLSNTKRVVQAIELWNECLILLNNKTLENEHELATIVSIALYKKLFYGNAAVTKLSPAIESGKKLLVLLRNRKRKKEEGNTALMLSKLYFQKSEYQEAQAFLKIALCVYKEIEDKDGEASCFLSLGAVFSSVGEYAKAKEYLHKALTIKTEIGDKHGEASCYGNLGSMFRSVGEYAKAEEYLHKALTINTEISDKQGEASSYMNLGNVFQSVGEYAKAEEYLHKALTINTEIGDKHGEASCYITLGTVFESVGEYAKAEEYLHKALTISTEIGDRDEEATCYRNLGAVFQSVGEYAKADEYLDKALTISTEISDRKGVASCYRNLGAVFQSVGEYAKAEEYLQKALTINTKIGDKHGEASCCINLGAVFESVGEYAKAKKYLHKALTIKTEIGDKHGQASCYINLGNVFESVGEYAKAEEYLYKALIMSTEIGDRKGEASCYRNLGAVFQSVGEYAKAEEYLHKALTINTEIGDRKGVASCYRNLGAVFQSVGEYAKAEEYLYKGLTMETEIGNKDGEAACYMILGTLIFKAGECEKAQKYFENALEISRATGNIALQFETSLVLNECSFKITGNISEALSNLWTSIQICEKMLISLGSKDRHNISFFDKNASPYRLFCSLSCSSGKPYEALHVAELGRARALAELMSNRYSIKKEVSIDPQSFVGIEEVIKKNGNSTCLYISYDYDDNIFLWVLKQSKPVAFRRTKLCEGYVSKHGKISVYDLFGNESFLRKSNLEDSLSSLRPLLDEGEVYTDPEPPTLFQVYNMLIAPVSDLLEGSDEIIVVPDNCFFQVPFAALHDESNRYLSDSFRIRIVPSLTTLKLILDSPADSHSQTGALIVGEPRVTDVYFKGKLRYLCPLPEAKAAAEMIARLLPQSHLLIGEQATKQAVLQRIPSVSLVHIAAHGDAERGEIALTPPDSTMGISHEADYLLSVTDISQVRLSAKLVVLSCCHSARGQIKTEGVVGIARAFLGSGARSVLVALWALQDDATEPFMRRFYENLIQGESASECLHRAMKWMRNNGFPEVRQWAPFMLIGDDVSFHFGENS</sequence>
<keyword evidence="1" id="KW-0802">TPR repeat</keyword>
<keyword evidence="4" id="KW-1185">Reference proteome</keyword>
<feature type="repeat" description="TPR" evidence="1">
    <location>
        <begin position="295"/>
        <end position="328"/>
    </location>
</feature>
<dbReference type="PROSITE" id="PS50293">
    <property type="entry name" value="TPR_REGION"/>
    <property type="match status" value="2"/>
</dbReference>
<accession>A0ABN8S7U5</accession>
<dbReference type="SMART" id="SM00028">
    <property type="entry name" value="TPR"/>
    <property type="match status" value="11"/>
</dbReference>
<evidence type="ECO:0000259" key="2">
    <source>
        <dbReference type="Pfam" id="PF12770"/>
    </source>
</evidence>
<feature type="repeat" description="TPR" evidence="1">
    <location>
        <begin position="415"/>
        <end position="448"/>
    </location>
</feature>
<feature type="repeat" description="TPR" evidence="1">
    <location>
        <begin position="375"/>
        <end position="408"/>
    </location>
</feature>
<feature type="non-terminal residue" evidence="3">
    <location>
        <position position="1064"/>
    </location>
</feature>
<organism evidence="3 4">
    <name type="scientific">Porites evermanni</name>
    <dbReference type="NCBI Taxonomy" id="104178"/>
    <lineage>
        <taxon>Eukaryota</taxon>
        <taxon>Metazoa</taxon>
        <taxon>Cnidaria</taxon>
        <taxon>Anthozoa</taxon>
        <taxon>Hexacorallia</taxon>
        <taxon>Scleractinia</taxon>
        <taxon>Fungiina</taxon>
        <taxon>Poritidae</taxon>
        <taxon>Porites</taxon>
    </lineage>
</organism>
<dbReference type="InterPro" id="IPR024983">
    <property type="entry name" value="CHAT_dom"/>
</dbReference>
<feature type="repeat" description="TPR" evidence="1">
    <location>
        <begin position="215"/>
        <end position="248"/>
    </location>
</feature>
<feature type="repeat" description="TPR" evidence="1">
    <location>
        <begin position="135"/>
        <end position="168"/>
    </location>
</feature>
<name>A0ABN8S7U5_9CNID</name>
<comment type="caution">
    <text evidence="3">The sequence shown here is derived from an EMBL/GenBank/DDBJ whole genome shotgun (WGS) entry which is preliminary data.</text>
</comment>
<feature type="repeat" description="TPR" evidence="1">
    <location>
        <begin position="455"/>
        <end position="488"/>
    </location>
</feature>
<protein>
    <recommendedName>
        <fullName evidence="2">CHAT domain-containing protein</fullName>
    </recommendedName>
</protein>
<dbReference type="EMBL" id="CALNXI010002390">
    <property type="protein sequence ID" value="CAH3187090.1"/>
    <property type="molecule type" value="Genomic_DNA"/>
</dbReference>
<dbReference type="Pfam" id="PF12770">
    <property type="entry name" value="CHAT"/>
    <property type="match status" value="1"/>
</dbReference>
<evidence type="ECO:0000256" key="1">
    <source>
        <dbReference type="PROSITE-ProRule" id="PRU00339"/>
    </source>
</evidence>
<evidence type="ECO:0000313" key="4">
    <source>
        <dbReference type="Proteomes" id="UP001159427"/>
    </source>
</evidence>
<feature type="domain" description="CHAT" evidence="2">
    <location>
        <begin position="777"/>
        <end position="1054"/>
    </location>
</feature>
<dbReference type="Gene3D" id="1.25.40.10">
    <property type="entry name" value="Tetratricopeptide repeat domain"/>
    <property type="match status" value="3"/>
</dbReference>
<dbReference type="InterPro" id="IPR011990">
    <property type="entry name" value="TPR-like_helical_dom_sf"/>
</dbReference>
<dbReference type="PANTHER" id="PTHR10098">
    <property type="entry name" value="RAPSYN-RELATED"/>
    <property type="match status" value="1"/>
</dbReference>
<dbReference type="PANTHER" id="PTHR10098:SF108">
    <property type="entry name" value="TETRATRICOPEPTIDE REPEAT PROTEIN 28"/>
    <property type="match status" value="1"/>
</dbReference>
<feature type="repeat" description="TPR" evidence="1">
    <location>
        <begin position="255"/>
        <end position="288"/>
    </location>
</feature>
<dbReference type="SUPFAM" id="SSF48452">
    <property type="entry name" value="TPR-like"/>
    <property type="match status" value="4"/>
</dbReference>
<feature type="repeat" description="TPR" evidence="1">
    <location>
        <begin position="535"/>
        <end position="568"/>
    </location>
</feature>
<dbReference type="InterPro" id="IPR019734">
    <property type="entry name" value="TPR_rpt"/>
</dbReference>
<proteinExistence type="predicted"/>
<dbReference type="PROSITE" id="PS50005">
    <property type="entry name" value="TPR"/>
    <property type="match status" value="11"/>
</dbReference>
<evidence type="ECO:0000313" key="3">
    <source>
        <dbReference type="EMBL" id="CAH3187090.1"/>
    </source>
</evidence>
<reference evidence="3 4" key="1">
    <citation type="submission" date="2022-05" db="EMBL/GenBank/DDBJ databases">
        <authorList>
            <consortium name="Genoscope - CEA"/>
            <person name="William W."/>
        </authorList>
    </citation>
    <scope>NUCLEOTIDE SEQUENCE [LARGE SCALE GENOMIC DNA]</scope>
</reference>
<feature type="repeat" description="TPR" evidence="1">
    <location>
        <begin position="175"/>
        <end position="208"/>
    </location>
</feature>
<dbReference type="Pfam" id="PF13424">
    <property type="entry name" value="TPR_12"/>
    <property type="match status" value="5"/>
</dbReference>
<feature type="repeat" description="TPR" evidence="1">
    <location>
        <begin position="495"/>
        <end position="528"/>
    </location>
</feature>
<gene>
    <name evidence="3" type="ORF">PEVE_00017336</name>
</gene>
<dbReference type="Proteomes" id="UP001159427">
    <property type="component" value="Unassembled WGS sequence"/>
</dbReference>